<reference evidence="12 13" key="1">
    <citation type="journal article" date="2024" name="BMC Genomics">
        <title>De novo assembly and annotation of Popillia japonica's genome with initial clues to its potential as an invasive pest.</title>
        <authorList>
            <person name="Cucini C."/>
            <person name="Boschi S."/>
            <person name="Funari R."/>
            <person name="Cardaioli E."/>
            <person name="Iannotti N."/>
            <person name="Marturano G."/>
            <person name="Paoli F."/>
            <person name="Bruttini M."/>
            <person name="Carapelli A."/>
            <person name="Frati F."/>
            <person name="Nardi F."/>
        </authorList>
    </citation>
    <scope>NUCLEOTIDE SEQUENCE [LARGE SCALE GENOMIC DNA]</scope>
    <source>
        <strain evidence="12">DMR45628</strain>
    </source>
</reference>
<keyword evidence="8" id="KW-0482">Metalloprotease</keyword>
<keyword evidence="5" id="KW-0479">Metal-binding</keyword>
<dbReference type="EMBL" id="JASPKY010000018">
    <property type="protein sequence ID" value="KAK9752754.1"/>
    <property type="molecule type" value="Genomic_DNA"/>
</dbReference>
<evidence type="ECO:0000256" key="3">
    <source>
        <dbReference type="ARBA" id="ARBA00007357"/>
    </source>
</evidence>
<feature type="domain" description="Peptidase M13 C-terminal" evidence="10">
    <location>
        <begin position="454"/>
        <end position="635"/>
    </location>
</feature>
<dbReference type="PANTHER" id="PTHR11733">
    <property type="entry name" value="ZINC METALLOPROTEASE FAMILY M13 NEPRILYSIN-RELATED"/>
    <property type="match status" value="1"/>
</dbReference>
<comment type="caution">
    <text evidence="12">The sequence shown here is derived from an EMBL/GenBank/DDBJ whole genome shotgun (WGS) entry which is preliminary data.</text>
</comment>
<keyword evidence="4" id="KW-0645">Protease</keyword>
<comment type="cofactor">
    <cofactor evidence="1">
        <name>Zn(2+)</name>
        <dbReference type="ChEBI" id="CHEBI:29105"/>
    </cofactor>
</comment>
<evidence type="ECO:0000259" key="10">
    <source>
        <dbReference type="Pfam" id="PF01431"/>
    </source>
</evidence>
<dbReference type="PROSITE" id="PS51885">
    <property type="entry name" value="NEPRILYSIN"/>
    <property type="match status" value="1"/>
</dbReference>
<dbReference type="GO" id="GO:0004222">
    <property type="term" value="F:metalloendopeptidase activity"/>
    <property type="evidence" value="ECO:0007669"/>
    <property type="project" value="InterPro"/>
</dbReference>
<dbReference type="GO" id="GO:0046872">
    <property type="term" value="F:metal ion binding"/>
    <property type="evidence" value="ECO:0007669"/>
    <property type="project" value="UniProtKB-KW"/>
</dbReference>
<evidence type="ECO:0000256" key="5">
    <source>
        <dbReference type="ARBA" id="ARBA00022723"/>
    </source>
</evidence>
<dbReference type="InterPro" id="IPR000718">
    <property type="entry name" value="Peptidase_M13"/>
</dbReference>
<dbReference type="GO" id="GO:0005886">
    <property type="term" value="C:plasma membrane"/>
    <property type="evidence" value="ECO:0007669"/>
    <property type="project" value="UniProtKB-SubCell"/>
</dbReference>
<dbReference type="GO" id="GO:0016485">
    <property type="term" value="P:protein processing"/>
    <property type="evidence" value="ECO:0007669"/>
    <property type="project" value="TreeGrafter"/>
</dbReference>
<organism evidence="12 13">
    <name type="scientific">Popillia japonica</name>
    <name type="common">Japanese beetle</name>
    <dbReference type="NCBI Taxonomy" id="7064"/>
    <lineage>
        <taxon>Eukaryota</taxon>
        <taxon>Metazoa</taxon>
        <taxon>Ecdysozoa</taxon>
        <taxon>Arthropoda</taxon>
        <taxon>Hexapoda</taxon>
        <taxon>Insecta</taxon>
        <taxon>Pterygota</taxon>
        <taxon>Neoptera</taxon>
        <taxon>Endopterygota</taxon>
        <taxon>Coleoptera</taxon>
        <taxon>Polyphaga</taxon>
        <taxon>Scarabaeiformia</taxon>
        <taxon>Scarabaeidae</taxon>
        <taxon>Rutelinae</taxon>
        <taxon>Popillia</taxon>
    </lineage>
</organism>
<dbReference type="AlphaFoldDB" id="A0AAW1N2C7"/>
<dbReference type="Gene3D" id="1.10.1380.10">
    <property type="entry name" value="Neutral endopeptidase , domain2"/>
    <property type="match status" value="1"/>
</dbReference>
<dbReference type="InterPro" id="IPR042089">
    <property type="entry name" value="Peptidase_M13_dom_2"/>
</dbReference>
<proteinExistence type="inferred from homology"/>
<feature type="domain" description="Peptidase M13 N-terminal" evidence="11">
    <location>
        <begin position="262"/>
        <end position="397"/>
    </location>
</feature>
<dbReference type="SUPFAM" id="SSF55486">
    <property type="entry name" value="Metalloproteases ('zincins'), catalytic domain"/>
    <property type="match status" value="1"/>
</dbReference>
<comment type="subcellular location">
    <subcellularLocation>
        <location evidence="2">Cell membrane</location>
        <topology evidence="2">Single-pass type II membrane protein</topology>
    </subcellularLocation>
</comment>
<gene>
    <name evidence="12" type="ORF">QE152_g4036</name>
</gene>
<evidence type="ECO:0000256" key="1">
    <source>
        <dbReference type="ARBA" id="ARBA00001947"/>
    </source>
</evidence>
<evidence type="ECO:0000256" key="7">
    <source>
        <dbReference type="ARBA" id="ARBA00022833"/>
    </source>
</evidence>
<dbReference type="Pfam" id="PF01431">
    <property type="entry name" value="Peptidase_M13"/>
    <property type="match status" value="1"/>
</dbReference>
<feature type="signal peptide" evidence="9">
    <location>
        <begin position="1"/>
        <end position="25"/>
    </location>
</feature>
<evidence type="ECO:0000313" key="12">
    <source>
        <dbReference type="EMBL" id="KAK9752754.1"/>
    </source>
</evidence>
<keyword evidence="6" id="KW-0378">Hydrolase</keyword>
<name>A0AAW1N2C7_POPJA</name>
<evidence type="ECO:0000256" key="2">
    <source>
        <dbReference type="ARBA" id="ARBA00004401"/>
    </source>
</evidence>
<feature type="domain" description="Peptidase M13 N-terminal" evidence="11">
    <location>
        <begin position="42"/>
        <end position="240"/>
    </location>
</feature>
<accession>A0AAW1N2C7</accession>
<dbReference type="CDD" id="cd08662">
    <property type="entry name" value="M13"/>
    <property type="match status" value="1"/>
</dbReference>
<evidence type="ECO:0000259" key="11">
    <source>
        <dbReference type="Pfam" id="PF05649"/>
    </source>
</evidence>
<dbReference type="PRINTS" id="PR00786">
    <property type="entry name" value="NEPRILYSIN"/>
</dbReference>
<evidence type="ECO:0000313" key="13">
    <source>
        <dbReference type="Proteomes" id="UP001458880"/>
    </source>
</evidence>
<dbReference type="Pfam" id="PF05649">
    <property type="entry name" value="Peptidase_M13_N"/>
    <property type="match status" value="2"/>
</dbReference>
<evidence type="ECO:0000256" key="6">
    <source>
        <dbReference type="ARBA" id="ARBA00022801"/>
    </source>
</evidence>
<protein>
    <submittedName>
        <fullName evidence="12">Peptidase family M13</fullName>
    </submittedName>
</protein>
<dbReference type="InterPro" id="IPR008753">
    <property type="entry name" value="Peptidase_M13_N"/>
</dbReference>
<feature type="chain" id="PRO_5043632034" evidence="9">
    <location>
        <begin position="26"/>
        <end position="643"/>
    </location>
</feature>
<dbReference type="PANTHER" id="PTHR11733:SF224">
    <property type="entry name" value="NEPRILYSIN-2"/>
    <property type="match status" value="1"/>
</dbReference>
<evidence type="ECO:0000256" key="8">
    <source>
        <dbReference type="ARBA" id="ARBA00023049"/>
    </source>
</evidence>
<dbReference type="InterPro" id="IPR024079">
    <property type="entry name" value="MetalloPept_cat_dom_sf"/>
</dbReference>
<keyword evidence="13" id="KW-1185">Reference proteome</keyword>
<keyword evidence="7" id="KW-0862">Zinc</keyword>
<dbReference type="Proteomes" id="UP001458880">
    <property type="component" value="Unassembled WGS sequence"/>
</dbReference>
<keyword evidence="9" id="KW-0732">Signal</keyword>
<dbReference type="Gene3D" id="3.40.390.10">
    <property type="entry name" value="Collagenase (Catalytic Domain)"/>
    <property type="match status" value="1"/>
</dbReference>
<comment type="similarity">
    <text evidence="3">Belongs to the peptidase M13 family.</text>
</comment>
<dbReference type="InterPro" id="IPR018497">
    <property type="entry name" value="Peptidase_M13_C"/>
</dbReference>
<evidence type="ECO:0000256" key="9">
    <source>
        <dbReference type="SAM" id="SignalP"/>
    </source>
</evidence>
<sequence>MKPAFYFSILLFVFIVENIINFGNCIDGKYYGKEEAITRLNPCEDFYKFSCNNWISKSKRPPFEILWNYWHEASHILNANIRSILDRQKLITNQSLKKARMMYLTCLNAANIDRTDELVLLCDALGGWPLSQNDSIVTNYKWPGKIAQLTRFIKIHPLLKVHVDVNFKNISKHILYIDPGDLVMPSYILEEPQNHIQELVKYKDWIANTVKLMYPYKTTLPNLNSEIDDLITLEIQLANYFDIVLFDGTDISLTENDSVAISILYIKSIVNLLKETKPKTTANFVMWHLVKELSRDASPALKYLNFRINNAILGVEEDYPVYYECAAKTAEFFQFAIAEKYSELFLKRETFAEVRRMAAEIKSEFLTLLKRNQWLSKSVLKKAIKKIATVKVWIGYPTWLRNSTALDQFYRNIKIINNHLINILHLRQHFAKYNIQNVLSPATNRWPSNLFDTNGYYNQLQNVIIISIGLLGKPFFALGNPSASNYGGLGSLIGHELSHALDTIAKEHKDLWGESDFLKYMSRIDCFKEHYNNYNVNSQQTLVENIADNVGLELSFRAYHRNRILNGSKTNSEFQKKYAETQLFFTSYAQIWCEIHENNDEFLIEEEHAPVQFRVQGAVRNSMYFHQSFYCDLGNTKELCRLW</sequence>
<evidence type="ECO:0000256" key="4">
    <source>
        <dbReference type="ARBA" id="ARBA00022670"/>
    </source>
</evidence>